<comment type="similarity">
    <text evidence="2 10">Belongs to the mitochondrial carrier (TC 2.A.29) family.</text>
</comment>
<dbReference type="PROSITE" id="PS50920">
    <property type="entry name" value="SOLCAR"/>
    <property type="match status" value="3"/>
</dbReference>
<protein>
    <recommendedName>
        <fullName evidence="13">Mitochondrial carrier protein</fullName>
    </recommendedName>
</protein>
<evidence type="ECO:0000256" key="11">
    <source>
        <dbReference type="SAM" id="MobiDB-lite"/>
    </source>
</evidence>
<feature type="region of interest" description="Disordered" evidence="11">
    <location>
        <begin position="387"/>
        <end position="419"/>
    </location>
</feature>
<dbReference type="SUPFAM" id="SSF103506">
    <property type="entry name" value="Mitochondrial carrier"/>
    <property type="match status" value="2"/>
</dbReference>
<organism evidence="12">
    <name type="scientific">Spumella elongata</name>
    <dbReference type="NCBI Taxonomy" id="89044"/>
    <lineage>
        <taxon>Eukaryota</taxon>
        <taxon>Sar</taxon>
        <taxon>Stramenopiles</taxon>
        <taxon>Ochrophyta</taxon>
        <taxon>Chrysophyceae</taxon>
        <taxon>Chromulinales</taxon>
        <taxon>Chromulinaceae</taxon>
        <taxon>Spumella</taxon>
    </lineage>
</organism>
<feature type="repeat" description="Solcar" evidence="9">
    <location>
        <begin position="113"/>
        <end position="195"/>
    </location>
</feature>
<dbReference type="GO" id="GO:0048250">
    <property type="term" value="P:iron import into the mitochondrion"/>
    <property type="evidence" value="ECO:0007669"/>
    <property type="project" value="TreeGrafter"/>
</dbReference>
<feature type="compositionally biased region" description="Low complexity" evidence="11">
    <location>
        <begin position="252"/>
        <end position="263"/>
    </location>
</feature>
<dbReference type="InterPro" id="IPR002067">
    <property type="entry name" value="MCP"/>
</dbReference>
<comment type="subcellular location">
    <subcellularLocation>
        <location evidence="1">Mitochondrion membrane</location>
        <topology evidence="1">Multi-pass membrane protein</topology>
    </subcellularLocation>
</comment>
<sequence>MQEENDDLEWEEWNPKEITFGGHMIAGSIAGLVEHVTIFPIDTIKTHIQYERSATFQPLHSWENAKAFLQRDGFFRLWRGVSATFAGCIPAHSAYFTVFEASKKAFGADQEGHHPVQAAACGSLAAISHDMFLTPFDVVKQRMQLGYYKNVLHCIRTIMKTEGLGALYTSFPTTLMMNIPFGAVMMAVNESMKKILNPEGHFSTVSSMVSGSVAGAIAAAVTNPLDVIKTRLQTQNLEHCTKSCEDPHFNVPAPAASTASGAPNTEPRSGPTARKHVPKSPASSGTSSSSSSSSGYPRAKYRQAYLSAQPANMKFSSDALSIKSSVTGSCTPYRSQCLSRRLLGSVSFCSKRAAAGTGCGQQQAQSQRMRALTTKVSTLSKSVSASMSVSGALRPPSGVRHSGTSSMPPSPPNPTPAVEAVTTRPSTVGMVQMAQRIYAEEGVRGFARGIVPRMLVHAPSVAISWTAYEAMKSLLMSSRQ</sequence>
<evidence type="ECO:0000256" key="4">
    <source>
        <dbReference type="ARBA" id="ARBA00022692"/>
    </source>
</evidence>
<dbReference type="GO" id="GO:0031966">
    <property type="term" value="C:mitochondrial membrane"/>
    <property type="evidence" value="ECO:0007669"/>
    <property type="project" value="UniProtKB-SubCell"/>
</dbReference>
<feature type="repeat" description="Solcar" evidence="9">
    <location>
        <begin position="18"/>
        <end position="105"/>
    </location>
</feature>
<keyword evidence="8 9" id="KW-0472">Membrane</keyword>
<dbReference type="InterPro" id="IPR018108">
    <property type="entry name" value="MCP_transmembrane"/>
</dbReference>
<evidence type="ECO:0000313" key="12">
    <source>
        <dbReference type="EMBL" id="CAE0291954.1"/>
    </source>
</evidence>
<feature type="repeat" description="Solcar" evidence="9">
    <location>
        <begin position="373"/>
        <end position="474"/>
    </location>
</feature>
<dbReference type="PANTHER" id="PTHR45758:SF4">
    <property type="entry name" value="MITOFERRIN-1"/>
    <property type="match status" value="1"/>
</dbReference>
<keyword evidence="4 9" id="KW-0812">Transmembrane</keyword>
<evidence type="ECO:0000256" key="7">
    <source>
        <dbReference type="ARBA" id="ARBA00023128"/>
    </source>
</evidence>
<evidence type="ECO:0000256" key="2">
    <source>
        <dbReference type="ARBA" id="ARBA00006375"/>
    </source>
</evidence>
<gene>
    <name evidence="12" type="ORF">SELO1098_LOCUS20800</name>
</gene>
<dbReference type="Gene3D" id="1.50.40.10">
    <property type="entry name" value="Mitochondrial carrier domain"/>
    <property type="match status" value="3"/>
</dbReference>
<keyword evidence="6" id="KW-1133">Transmembrane helix</keyword>
<evidence type="ECO:0008006" key="13">
    <source>
        <dbReference type="Google" id="ProtNLM"/>
    </source>
</evidence>
<keyword evidence="3 10" id="KW-0813">Transport</keyword>
<proteinExistence type="inferred from homology"/>
<feature type="compositionally biased region" description="Low complexity" evidence="11">
    <location>
        <begin position="283"/>
        <end position="295"/>
    </location>
</feature>
<feature type="region of interest" description="Disordered" evidence="11">
    <location>
        <begin position="251"/>
        <end position="296"/>
    </location>
</feature>
<evidence type="ECO:0000256" key="9">
    <source>
        <dbReference type="PROSITE-ProRule" id="PRU00282"/>
    </source>
</evidence>
<dbReference type="PANTHER" id="PTHR45758">
    <property type="entry name" value="MITOFERRIN-1-RELATED"/>
    <property type="match status" value="1"/>
</dbReference>
<keyword evidence="7" id="KW-0496">Mitochondrion</keyword>
<dbReference type="AlphaFoldDB" id="A0A7S3HD58"/>
<dbReference type="EMBL" id="HBIC01040547">
    <property type="protein sequence ID" value="CAE0291954.1"/>
    <property type="molecule type" value="Transcribed_RNA"/>
</dbReference>
<dbReference type="InterPro" id="IPR023395">
    <property type="entry name" value="MCP_dom_sf"/>
</dbReference>
<keyword evidence="5" id="KW-0677">Repeat</keyword>
<accession>A0A7S3HD58</accession>
<evidence type="ECO:0000256" key="5">
    <source>
        <dbReference type="ARBA" id="ARBA00022737"/>
    </source>
</evidence>
<dbReference type="Pfam" id="PF00153">
    <property type="entry name" value="Mito_carr"/>
    <property type="match status" value="4"/>
</dbReference>
<name>A0A7S3HD58_9STRA</name>
<evidence type="ECO:0000256" key="8">
    <source>
        <dbReference type="ARBA" id="ARBA00023136"/>
    </source>
</evidence>
<evidence type="ECO:0000256" key="1">
    <source>
        <dbReference type="ARBA" id="ARBA00004225"/>
    </source>
</evidence>
<dbReference type="PRINTS" id="PR00926">
    <property type="entry name" value="MITOCARRIER"/>
</dbReference>
<evidence type="ECO:0000256" key="6">
    <source>
        <dbReference type="ARBA" id="ARBA00022989"/>
    </source>
</evidence>
<evidence type="ECO:0000256" key="3">
    <source>
        <dbReference type="ARBA" id="ARBA00022448"/>
    </source>
</evidence>
<reference evidence="12" key="1">
    <citation type="submission" date="2021-01" db="EMBL/GenBank/DDBJ databases">
        <authorList>
            <person name="Corre E."/>
            <person name="Pelletier E."/>
            <person name="Niang G."/>
            <person name="Scheremetjew M."/>
            <person name="Finn R."/>
            <person name="Kale V."/>
            <person name="Holt S."/>
            <person name="Cochrane G."/>
            <person name="Meng A."/>
            <person name="Brown T."/>
            <person name="Cohen L."/>
        </authorList>
    </citation>
    <scope>NUCLEOTIDE SEQUENCE</scope>
    <source>
        <strain evidence="12">CCAP 955/1</strain>
    </source>
</reference>
<evidence type="ECO:0000256" key="10">
    <source>
        <dbReference type="RuleBase" id="RU000488"/>
    </source>
</evidence>
<dbReference type="GO" id="GO:0015093">
    <property type="term" value="F:ferrous iron transmembrane transporter activity"/>
    <property type="evidence" value="ECO:0007669"/>
    <property type="project" value="TreeGrafter"/>
</dbReference>